<sequence length="111" mass="11700">MEHGAGERPRPVAGPRGAGASGGPRDPQQQRPRRFRHDVPTVIGSRDAKNASWAWRSAPRSRQAEASGARGGALAVDDVTVPLEGADHRTDGRRAAPFGEGQAAAPAFSWL</sequence>
<proteinExistence type="predicted"/>
<protein>
    <submittedName>
        <fullName evidence="2">Uncharacterized protein</fullName>
    </submittedName>
</protein>
<dbReference type="Proteomes" id="UP001230654">
    <property type="component" value="Unassembled WGS sequence"/>
</dbReference>
<reference evidence="2 3" key="1">
    <citation type="submission" date="2023-07" db="EMBL/GenBank/DDBJ databases">
        <title>Comparative genomics of wheat-associated soil bacteria to identify genetic determinants of phenazine resistance.</title>
        <authorList>
            <person name="Mouncey N."/>
        </authorList>
    </citation>
    <scope>NUCLEOTIDE SEQUENCE [LARGE SCALE GENOMIC DNA]</scope>
    <source>
        <strain evidence="2 3">B2I6</strain>
    </source>
</reference>
<accession>A0ABU0NNF0</accession>
<comment type="caution">
    <text evidence="2">The sequence shown here is derived from an EMBL/GenBank/DDBJ whole genome shotgun (WGS) entry which is preliminary data.</text>
</comment>
<organism evidence="2 3">
    <name type="scientific">Streptomyces rishiriensis</name>
    <dbReference type="NCBI Taxonomy" id="68264"/>
    <lineage>
        <taxon>Bacteria</taxon>
        <taxon>Bacillati</taxon>
        <taxon>Actinomycetota</taxon>
        <taxon>Actinomycetes</taxon>
        <taxon>Kitasatosporales</taxon>
        <taxon>Streptomycetaceae</taxon>
        <taxon>Streptomyces</taxon>
    </lineage>
</organism>
<dbReference type="EMBL" id="JAUSWV010000002">
    <property type="protein sequence ID" value="MDQ0580614.1"/>
    <property type="molecule type" value="Genomic_DNA"/>
</dbReference>
<feature type="compositionally biased region" description="Basic and acidic residues" evidence="1">
    <location>
        <begin position="1"/>
        <end position="10"/>
    </location>
</feature>
<name>A0ABU0NNF0_STRRH</name>
<evidence type="ECO:0000313" key="2">
    <source>
        <dbReference type="EMBL" id="MDQ0580614.1"/>
    </source>
</evidence>
<feature type="compositionally biased region" description="Basic and acidic residues" evidence="1">
    <location>
        <begin position="85"/>
        <end position="94"/>
    </location>
</feature>
<evidence type="ECO:0000256" key="1">
    <source>
        <dbReference type="SAM" id="MobiDB-lite"/>
    </source>
</evidence>
<keyword evidence="3" id="KW-1185">Reference proteome</keyword>
<evidence type="ECO:0000313" key="3">
    <source>
        <dbReference type="Proteomes" id="UP001230654"/>
    </source>
</evidence>
<feature type="region of interest" description="Disordered" evidence="1">
    <location>
        <begin position="1"/>
        <end position="111"/>
    </location>
</feature>
<gene>
    <name evidence="2" type="ORF">QF030_002792</name>
</gene>